<reference evidence="2 3" key="1">
    <citation type="submission" date="2021-01" db="EMBL/GenBank/DDBJ databases">
        <title>Whole genome shotgun sequence of Verrucosispora andamanensis NBRC 109075.</title>
        <authorList>
            <person name="Komaki H."/>
            <person name="Tamura T."/>
        </authorList>
    </citation>
    <scope>NUCLEOTIDE SEQUENCE [LARGE SCALE GENOMIC DNA]</scope>
    <source>
        <strain evidence="2 3">NBRC 109075</strain>
    </source>
</reference>
<dbReference type="RefSeq" id="WP_203997547.1">
    <property type="nucleotide sequence ID" value="NZ_BOOZ01000001.1"/>
</dbReference>
<evidence type="ECO:0000313" key="2">
    <source>
        <dbReference type="EMBL" id="GIJ06832.1"/>
    </source>
</evidence>
<name>A0ABQ4HMG4_9ACTN</name>
<feature type="transmembrane region" description="Helical" evidence="1">
    <location>
        <begin position="36"/>
        <end position="53"/>
    </location>
</feature>
<keyword evidence="1" id="KW-1133">Transmembrane helix</keyword>
<comment type="caution">
    <text evidence="2">The sequence shown here is derived from an EMBL/GenBank/DDBJ whole genome shotgun (WGS) entry which is preliminary data.</text>
</comment>
<evidence type="ECO:0000313" key="3">
    <source>
        <dbReference type="Proteomes" id="UP000647017"/>
    </source>
</evidence>
<organism evidence="2 3">
    <name type="scientific">Micromonospora andamanensis</name>
    <dbReference type="NCBI Taxonomy" id="1287068"/>
    <lineage>
        <taxon>Bacteria</taxon>
        <taxon>Bacillati</taxon>
        <taxon>Actinomycetota</taxon>
        <taxon>Actinomycetes</taxon>
        <taxon>Micromonosporales</taxon>
        <taxon>Micromonosporaceae</taxon>
        <taxon>Micromonospora</taxon>
    </lineage>
</organism>
<evidence type="ECO:0000256" key="1">
    <source>
        <dbReference type="SAM" id="Phobius"/>
    </source>
</evidence>
<dbReference type="EMBL" id="BOOZ01000001">
    <property type="protein sequence ID" value="GIJ06832.1"/>
    <property type="molecule type" value="Genomic_DNA"/>
</dbReference>
<accession>A0ABQ4HMG4</accession>
<dbReference type="Gene3D" id="6.10.250.660">
    <property type="match status" value="1"/>
</dbReference>
<dbReference type="InterPro" id="IPR019933">
    <property type="entry name" value="DivIVA_domain"/>
</dbReference>
<keyword evidence="1" id="KW-0472">Membrane</keyword>
<keyword evidence="3" id="KW-1185">Reference proteome</keyword>
<dbReference type="Proteomes" id="UP000647017">
    <property type="component" value="Unassembled WGS sequence"/>
</dbReference>
<gene>
    <name evidence="2" type="ORF">Van01_00460</name>
</gene>
<proteinExistence type="predicted"/>
<keyword evidence="1" id="KW-0812">Transmembrane</keyword>
<protein>
    <recommendedName>
        <fullName evidence="4">DivIVA domain-containing protein</fullName>
    </recommendedName>
</protein>
<dbReference type="NCBIfam" id="TIGR03544">
    <property type="entry name" value="DivI1A_domain"/>
    <property type="match status" value="1"/>
</dbReference>
<sequence length="261" mass="27700">MELRRNRRSLALGVLLLAFGVSLLLGKDSPGTGVWIFAGAALLTGGWITARSLRPFRFRIGADGLDLRVAGLNRLVPWAEIAAIVLDQPARAAGAASPTPSLLLVPGVGSTIDRPLTGRSPVDGQPALVLLDLADVRESADEVAAELTRVSGGRFTDARQGRTNARHGERGVSEPVFDTALRGYEKQMVDGLVLRGLDVLASGTAVQRQAVRAELDPTTLTVALRGYDMGQVDAFLERLAAALANESDQPEQPQSPQPQPE</sequence>
<evidence type="ECO:0008006" key="4">
    <source>
        <dbReference type="Google" id="ProtNLM"/>
    </source>
</evidence>